<gene>
    <name evidence="2" type="ORF">PTTT1_LOCUS32683</name>
</gene>
<keyword evidence="1" id="KW-0472">Membrane</keyword>
<organism evidence="2">
    <name type="scientific">Phaeodactylum tricornutum</name>
    <name type="common">Diatom</name>
    <dbReference type="NCBI Taxonomy" id="2850"/>
    <lineage>
        <taxon>Eukaryota</taxon>
        <taxon>Sar</taxon>
        <taxon>Stramenopiles</taxon>
        <taxon>Ochrophyta</taxon>
        <taxon>Bacillariophyta</taxon>
        <taxon>Bacillariophyceae</taxon>
        <taxon>Bacillariophycidae</taxon>
        <taxon>Naviculales</taxon>
        <taxon>Phaeodactylaceae</taxon>
        <taxon>Phaeodactylum</taxon>
    </lineage>
</organism>
<keyword evidence="1" id="KW-0812">Transmembrane</keyword>
<proteinExistence type="predicted"/>
<keyword evidence="1" id="KW-1133">Transmembrane helix</keyword>
<sequence length="339" mass="37916">MPIIGTRPLRSLRVTGGLLMFFLLLTLLGQFYVKNANPVLSVTSLSKRNSSSALALKADSLGSDVKGVHQNMRGNSEGNQLKGIYSKARTDRSGSAILDMMYAHSYAFHNNMTYLGACWTNPEDNRYQRVEMHQHLLIGLGLAEELKFACPANFTDILDSSIYTHNGSQRWSSKWLAYIRSRVNYPERIASASHQTAVHIRRGDVDPCTRGGASIKFRYLTNAYYQAVIDTFVPTNSNVTIYSQLKSYESLGDFQKYSVFVNTSMADTWREMMTADTIILSRSSFSFVPAILNKHGTVLYAPFWIPKANGWKTVPENITKQSDFDSSRLRAAAGCGRSP</sequence>
<evidence type="ECO:0000256" key="1">
    <source>
        <dbReference type="SAM" id="Phobius"/>
    </source>
</evidence>
<feature type="transmembrane region" description="Helical" evidence="1">
    <location>
        <begin position="12"/>
        <end position="33"/>
    </location>
</feature>
<reference evidence="2" key="1">
    <citation type="submission" date="2022-02" db="EMBL/GenBank/DDBJ databases">
        <authorList>
            <person name="Giguere J D."/>
        </authorList>
    </citation>
    <scope>NUCLEOTIDE SEQUENCE</scope>
    <source>
        <strain evidence="2">CCAP 1055/1</strain>
    </source>
</reference>
<name>A0A8J9X6N6_PHATR</name>
<accession>A0A8J9X6N6</accession>
<dbReference type="EMBL" id="OU594964">
    <property type="protein sequence ID" value="CAG9286548.1"/>
    <property type="molecule type" value="Genomic_DNA"/>
</dbReference>
<dbReference type="AlphaFoldDB" id="A0A8J9X6N6"/>
<dbReference type="Proteomes" id="UP000836788">
    <property type="component" value="Chromosome 23"/>
</dbReference>
<evidence type="ECO:0000313" key="2">
    <source>
        <dbReference type="EMBL" id="CAG9286548.1"/>
    </source>
</evidence>
<protein>
    <submittedName>
        <fullName evidence="2">Uncharacterized protein</fullName>
    </submittedName>
</protein>